<dbReference type="Proteomes" id="UP001497497">
    <property type="component" value="Unassembled WGS sequence"/>
</dbReference>
<feature type="compositionally biased region" description="Polar residues" evidence="3">
    <location>
        <begin position="417"/>
        <end position="439"/>
    </location>
</feature>
<proteinExistence type="predicted"/>
<dbReference type="SMART" id="SM00233">
    <property type="entry name" value="PH"/>
    <property type="match status" value="1"/>
</dbReference>
<feature type="compositionally biased region" description="Polar residues" evidence="3">
    <location>
        <begin position="374"/>
        <end position="386"/>
    </location>
</feature>
<dbReference type="InterPro" id="IPR039111">
    <property type="entry name" value="STAP1/STAP2"/>
</dbReference>
<feature type="region of interest" description="Disordered" evidence="3">
    <location>
        <begin position="574"/>
        <end position="610"/>
    </location>
</feature>
<dbReference type="AlphaFoldDB" id="A0AAV2GXC3"/>
<dbReference type="Gene3D" id="2.30.29.30">
    <property type="entry name" value="Pleckstrin-homology domain (PH domain)/Phosphotyrosine-binding domain (PTB)"/>
    <property type="match status" value="1"/>
</dbReference>
<dbReference type="EMBL" id="CAXITT010000002">
    <property type="protein sequence ID" value="CAL1526092.1"/>
    <property type="molecule type" value="Genomic_DNA"/>
</dbReference>
<evidence type="ECO:0000313" key="7">
    <source>
        <dbReference type="Proteomes" id="UP001497497"/>
    </source>
</evidence>
<comment type="caution">
    <text evidence="6">The sequence shown here is derived from an EMBL/GenBank/DDBJ whole genome shotgun (WGS) entry which is preliminary data.</text>
</comment>
<dbReference type="PROSITE" id="PS50003">
    <property type="entry name" value="PH_DOMAIN"/>
    <property type="match status" value="1"/>
</dbReference>
<sequence length="610" mass="67790">MTANYVNLAPTQTFKFHEGWLDHRSQDGHWGRYWCVLKKDVIFLFTSNKTSKEAHVGTVALGPQSRIEKKEGDERSGYKFDLFSLKRVNTFKAAKFSERELWKAYVEGIATGRVPESIDLLPGQINDIQITLNEFYNHQLSYPRPNSAHPGTSSFTPKDCFDTPNTSTSGSFVDFESDNNDKGDYLEPVSPTFSYNVKTSQRKIFFSDPARTDIPSWFFSNCSRDQAILILDNVFGSKYGNTLMREGTNDFKNLVISKRMENLGKRTYAHFVVTLHSSGYKIDVENPHQPMKSLSEIMEFFVESSGRASTFPMKTNDLSKFGISEKIYNDYNTKIVKFQHDADSGEETFEGPQFSTDSYLGPPEPCAPPPPAHSQISFANRTSGLTQDHLATGPQPHKNSRSKSVPNISPEDLMRLQMSNREQVRSTIKQSSQTHSVVSPSLPPNHPASVPPSLPPNHPASVPPPLPPNHPPPLKHSASLDNACHPKGVGPRTFHSMSSADGQGHKLQATLKYSKSVCEEQNIKKGPDVAPKSSSDNSNKQTSSSSGAPVSKENFKKKLEGLLGSTTMSASVANLAPTTYKPQIPPPRNGSESFDHYQNAQEIRNRSNMQ</sequence>
<dbReference type="SUPFAM" id="SSF55550">
    <property type="entry name" value="SH2 domain"/>
    <property type="match status" value="1"/>
</dbReference>
<name>A0AAV2GXC3_LYMST</name>
<feature type="domain" description="SH2" evidence="4">
    <location>
        <begin position="217"/>
        <end position="305"/>
    </location>
</feature>
<dbReference type="GO" id="GO:0035591">
    <property type="term" value="F:signaling adaptor activity"/>
    <property type="evidence" value="ECO:0007669"/>
    <property type="project" value="InterPro"/>
</dbReference>
<gene>
    <name evidence="6" type="ORF">GSLYS_00000269001</name>
</gene>
<feature type="compositionally biased region" description="Polar residues" evidence="3">
    <location>
        <begin position="590"/>
        <end position="610"/>
    </location>
</feature>
<dbReference type="InterPro" id="IPR001849">
    <property type="entry name" value="PH_domain"/>
</dbReference>
<protein>
    <recommendedName>
        <fullName evidence="8">PH domain-containing protein</fullName>
    </recommendedName>
</protein>
<dbReference type="PROSITE" id="PS50001">
    <property type="entry name" value="SH2"/>
    <property type="match status" value="1"/>
</dbReference>
<evidence type="ECO:0000259" key="4">
    <source>
        <dbReference type="PROSITE" id="PS50001"/>
    </source>
</evidence>
<dbReference type="PANTHER" id="PTHR16186:SF9">
    <property type="entry name" value="SH2 DOMAIN-CONTAINING PROTEIN"/>
    <property type="match status" value="1"/>
</dbReference>
<evidence type="ECO:0000256" key="1">
    <source>
        <dbReference type="ARBA" id="ARBA00022999"/>
    </source>
</evidence>
<evidence type="ECO:0008006" key="8">
    <source>
        <dbReference type="Google" id="ProtNLM"/>
    </source>
</evidence>
<evidence type="ECO:0000256" key="2">
    <source>
        <dbReference type="PROSITE-ProRule" id="PRU00191"/>
    </source>
</evidence>
<dbReference type="PANTHER" id="PTHR16186">
    <property type="entry name" value="SIGNAL-TRANSDUCING ADAPTOR PROTEIN-RELATED"/>
    <property type="match status" value="1"/>
</dbReference>
<organism evidence="6 7">
    <name type="scientific">Lymnaea stagnalis</name>
    <name type="common">Great pond snail</name>
    <name type="synonym">Helix stagnalis</name>
    <dbReference type="NCBI Taxonomy" id="6523"/>
    <lineage>
        <taxon>Eukaryota</taxon>
        <taxon>Metazoa</taxon>
        <taxon>Spiralia</taxon>
        <taxon>Lophotrochozoa</taxon>
        <taxon>Mollusca</taxon>
        <taxon>Gastropoda</taxon>
        <taxon>Heterobranchia</taxon>
        <taxon>Euthyneura</taxon>
        <taxon>Panpulmonata</taxon>
        <taxon>Hygrophila</taxon>
        <taxon>Lymnaeoidea</taxon>
        <taxon>Lymnaeidae</taxon>
        <taxon>Lymnaea</taxon>
    </lineage>
</organism>
<evidence type="ECO:0000256" key="3">
    <source>
        <dbReference type="SAM" id="MobiDB-lite"/>
    </source>
</evidence>
<feature type="compositionally biased region" description="Low complexity" evidence="3">
    <location>
        <begin position="532"/>
        <end position="546"/>
    </location>
</feature>
<dbReference type="InterPro" id="IPR000980">
    <property type="entry name" value="SH2"/>
</dbReference>
<dbReference type="InterPro" id="IPR036860">
    <property type="entry name" value="SH2_dom_sf"/>
</dbReference>
<dbReference type="SUPFAM" id="SSF50729">
    <property type="entry name" value="PH domain-like"/>
    <property type="match status" value="1"/>
</dbReference>
<accession>A0AAV2GXC3</accession>
<dbReference type="InterPro" id="IPR011993">
    <property type="entry name" value="PH-like_dom_sf"/>
</dbReference>
<keyword evidence="1 2" id="KW-0727">SH2 domain</keyword>
<feature type="compositionally biased region" description="Pro residues" evidence="3">
    <location>
        <begin position="441"/>
        <end position="474"/>
    </location>
</feature>
<reference evidence="6 7" key="1">
    <citation type="submission" date="2024-04" db="EMBL/GenBank/DDBJ databases">
        <authorList>
            <consortium name="Genoscope - CEA"/>
            <person name="William W."/>
        </authorList>
    </citation>
    <scope>NUCLEOTIDE SEQUENCE [LARGE SCALE GENOMIC DNA]</scope>
</reference>
<evidence type="ECO:0000259" key="5">
    <source>
        <dbReference type="PROSITE" id="PS50003"/>
    </source>
</evidence>
<feature type="region of interest" description="Disordered" evidence="3">
    <location>
        <begin position="343"/>
        <end position="503"/>
    </location>
</feature>
<feature type="compositionally biased region" description="Pro residues" evidence="3">
    <location>
        <begin position="362"/>
        <end position="372"/>
    </location>
</feature>
<dbReference type="Gene3D" id="3.30.505.10">
    <property type="entry name" value="SH2 domain"/>
    <property type="match status" value="1"/>
</dbReference>
<keyword evidence="7" id="KW-1185">Reference proteome</keyword>
<feature type="domain" description="PH" evidence="5">
    <location>
        <begin position="14"/>
        <end position="111"/>
    </location>
</feature>
<feature type="region of interest" description="Disordered" evidence="3">
    <location>
        <begin position="523"/>
        <end position="559"/>
    </location>
</feature>
<evidence type="ECO:0000313" key="6">
    <source>
        <dbReference type="EMBL" id="CAL1526092.1"/>
    </source>
</evidence>